<sequence>MRNSITFISLFSVLSFTQAQNSVEVDTIFANEQKTVSMFFPKPIRQGITGSSNYAFSYNREKEQYFGLLQAMPGKESNLLVVTSDGEVYSYLLRYSEKLNRLNYFIPASKSIGNERSGLIKFPMQKTSFADSDTFTNPSKTLDYPKLCSQLLRNPRPFHQIKKKKGISIRMTKSIYYSTDVYIIFEISNSSGIDYEINSLILFKVNGNKRRKASYQELPLSPIVQFNMPQVVPKGQAVEFVFVYPKFTLGAHEKLLVKLDELNGARDVVLGFK</sequence>
<evidence type="ECO:0000313" key="1">
    <source>
        <dbReference type="EMBL" id="MFD2789308.1"/>
    </source>
</evidence>
<keyword evidence="2" id="KW-1185">Reference proteome</keyword>
<protein>
    <submittedName>
        <fullName evidence="1">DUF4138 domain-containing protein</fullName>
    </submittedName>
</protein>
<organism evidence="1 2">
    <name type="scientific">Arenibacter antarcticus</name>
    <dbReference type="NCBI Taxonomy" id="2040469"/>
    <lineage>
        <taxon>Bacteria</taxon>
        <taxon>Pseudomonadati</taxon>
        <taxon>Bacteroidota</taxon>
        <taxon>Flavobacteriia</taxon>
        <taxon>Flavobacteriales</taxon>
        <taxon>Flavobacteriaceae</taxon>
        <taxon>Arenibacter</taxon>
    </lineage>
</organism>
<name>A0ABW5VGH9_9FLAO</name>
<gene>
    <name evidence="1" type="ORF">ACFS1K_06025</name>
</gene>
<dbReference type="RefSeq" id="WP_251808023.1">
    <property type="nucleotide sequence ID" value="NZ_CP166679.1"/>
</dbReference>
<dbReference type="EMBL" id="JBHUOK010000021">
    <property type="protein sequence ID" value="MFD2789308.1"/>
    <property type="molecule type" value="Genomic_DNA"/>
</dbReference>
<dbReference type="InterPro" id="IPR022298">
    <property type="entry name" value="Conjug_transposon_TraN"/>
</dbReference>
<dbReference type="Pfam" id="PF13595">
    <property type="entry name" value="DUF4138"/>
    <property type="match status" value="1"/>
</dbReference>
<evidence type="ECO:0000313" key="2">
    <source>
        <dbReference type="Proteomes" id="UP001597532"/>
    </source>
</evidence>
<reference evidence="2" key="1">
    <citation type="journal article" date="2019" name="Int. J. Syst. Evol. Microbiol.">
        <title>The Global Catalogue of Microorganisms (GCM) 10K type strain sequencing project: providing services to taxonomists for standard genome sequencing and annotation.</title>
        <authorList>
            <consortium name="The Broad Institute Genomics Platform"/>
            <consortium name="The Broad Institute Genome Sequencing Center for Infectious Disease"/>
            <person name="Wu L."/>
            <person name="Ma J."/>
        </authorList>
    </citation>
    <scope>NUCLEOTIDE SEQUENCE [LARGE SCALE GENOMIC DNA]</scope>
    <source>
        <strain evidence="2">KCTC 52924</strain>
    </source>
</reference>
<dbReference type="Proteomes" id="UP001597532">
    <property type="component" value="Unassembled WGS sequence"/>
</dbReference>
<accession>A0ABW5VGH9</accession>
<proteinExistence type="predicted"/>
<comment type="caution">
    <text evidence="1">The sequence shown here is derived from an EMBL/GenBank/DDBJ whole genome shotgun (WGS) entry which is preliminary data.</text>
</comment>